<organism evidence="1 2">
    <name type="scientific">Brassica carinata</name>
    <name type="common">Ethiopian mustard</name>
    <name type="synonym">Abyssinian cabbage</name>
    <dbReference type="NCBI Taxonomy" id="52824"/>
    <lineage>
        <taxon>Eukaryota</taxon>
        <taxon>Viridiplantae</taxon>
        <taxon>Streptophyta</taxon>
        <taxon>Embryophyta</taxon>
        <taxon>Tracheophyta</taxon>
        <taxon>Spermatophyta</taxon>
        <taxon>Magnoliopsida</taxon>
        <taxon>eudicotyledons</taxon>
        <taxon>Gunneridae</taxon>
        <taxon>Pentapetalae</taxon>
        <taxon>rosids</taxon>
        <taxon>malvids</taxon>
        <taxon>Brassicales</taxon>
        <taxon>Brassicaceae</taxon>
        <taxon>Brassiceae</taxon>
        <taxon>Brassica</taxon>
    </lineage>
</organism>
<evidence type="ECO:0000313" key="1">
    <source>
        <dbReference type="EMBL" id="KAG2298392.1"/>
    </source>
</evidence>
<proteinExistence type="predicted"/>
<accession>A0A8X7S2B8</accession>
<sequence>MLNHMDLETASIAAKNGIGPFYVAVKKAISVKEHSDNGNSRTLFYRTTSFDTYLGHIEDLLDIFGSGHENRFLCGTALHKRAIQACDGNSHLPRMAKNNGKAPLCSSAGMGHVEVVK</sequence>
<name>A0A8X7S2B8_BRACI</name>
<keyword evidence="2" id="KW-1185">Reference proteome</keyword>
<dbReference type="AlphaFoldDB" id="A0A8X7S2B8"/>
<dbReference type="EMBL" id="JAAMPC010000008">
    <property type="protein sequence ID" value="KAG2298392.1"/>
    <property type="molecule type" value="Genomic_DNA"/>
</dbReference>
<comment type="caution">
    <text evidence="1">The sequence shown here is derived from an EMBL/GenBank/DDBJ whole genome shotgun (WGS) entry which is preliminary data.</text>
</comment>
<gene>
    <name evidence="1" type="ORF">Bca52824_034864</name>
</gene>
<dbReference type="OrthoDB" id="10295850at2759"/>
<dbReference type="Proteomes" id="UP000886595">
    <property type="component" value="Unassembled WGS sequence"/>
</dbReference>
<reference evidence="1 2" key="1">
    <citation type="submission" date="2020-02" db="EMBL/GenBank/DDBJ databases">
        <authorList>
            <person name="Ma Q."/>
            <person name="Huang Y."/>
            <person name="Song X."/>
            <person name="Pei D."/>
        </authorList>
    </citation>
    <scope>NUCLEOTIDE SEQUENCE [LARGE SCALE GENOMIC DNA]</scope>
    <source>
        <strain evidence="1">Sxm20200214</strain>
        <tissue evidence="1">Leaf</tissue>
    </source>
</reference>
<protein>
    <submittedName>
        <fullName evidence="1">Uncharacterized protein</fullName>
    </submittedName>
</protein>
<evidence type="ECO:0000313" key="2">
    <source>
        <dbReference type="Proteomes" id="UP000886595"/>
    </source>
</evidence>